<evidence type="ECO:0000313" key="2">
    <source>
        <dbReference type="EMBL" id="KIL61687.1"/>
    </source>
</evidence>
<dbReference type="STRING" id="946122.A0A0C2WJH2"/>
<dbReference type="InterPro" id="IPR027417">
    <property type="entry name" value="P-loop_NTPase"/>
</dbReference>
<evidence type="ECO:0000256" key="1">
    <source>
        <dbReference type="SAM" id="MobiDB-lite"/>
    </source>
</evidence>
<dbReference type="InParanoid" id="A0A0C2WJH2"/>
<dbReference type="Proteomes" id="UP000054549">
    <property type="component" value="Unassembled WGS sequence"/>
</dbReference>
<sequence>MISLATDSSPSTQPSSSSPPYRRPKLFFTSAKTGEGVSDVFEYIAERVVRMSEYEELIEARRMHIRETSSTIRLRSDSDHYERLWKWTCCST</sequence>
<keyword evidence="3" id="KW-1185">Reference proteome</keyword>
<reference evidence="2 3" key="1">
    <citation type="submission" date="2014-04" db="EMBL/GenBank/DDBJ databases">
        <title>Evolutionary Origins and Diversification of the Mycorrhizal Mutualists.</title>
        <authorList>
            <consortium name="DOE Joint Genome Institute"/>
            <consortium name="Mycorrhizal Genomics Consortium"/>
            <person name="Kohler A."/>
            <person name="Kuo A."/>
            <person name="Nagy L.G."/>
            <person name="Floudas D."/>
            <person name="Copeland A."/>
            <person name="Barry K.W."/>
            <person name="Cichocki N."/>
            <person name="Veneault-Fourrey C."/>
            <person name="LaButti K."/>
            <person name="Lindquist E.A."/>
            <person name="Lipzen A."/>
            <person name="Lundell T."/>
            <person name="Morin E."/>
            <person name="Murat C."/>
            <person name="Riley R."/>
            <person name="Ohm R."/>
            <person name="Sun H."/>
            <person name="Tunlid A."/>
            <person name="Henrissat B."/>
            <person name="Grigoriev I.V."/>
            <person name="Hibbett D.S."/>
            <person name="Martin F."/>
        </authorList>
    </citation>
    <scope>NUCLEOTIDE SEQUENCE [LARGE SCALE GENOMIC DNA]</scope>
    <source>
        <strain evidence="2 3">Koide BX008</strain>
    </source>
</reference>
<name>A0A0C2WJH2_AMAMK</name>
<evidence type="ECO:0000313" key="3">
    <source>
        <dbReference type="Proteomes" id="UP000054549"/>
    </source>
</evidence>
<dbReference type="EMBL" id="KN818281">
    <property type="protein sequence ID" value="KIL61687.1"/>
    <property type="molecule type" value="Genomic_DNA"/>
</dbReference>
<accession>A0A0C2WJH2</accession>
<feature type="region of interest" description="Disordered" evidence="1">
    <location>
        <begin position="1"/>
        <end position="24"/>
    </location>
</feature>
<proteinExistence type="predicted"/>
<dbReference type="OrthoDB" id="3060390at2759"/>
<dbReference type="AlphaFoldDB" id="A0A0C2WJH2"/>
<protein>
    <submittedName>
        <fullName evidence="2">Uncharacterized protein</fullName>
    </submittedName>
</protein>
<gene>
    <name evidence="2" type="ORF">M378DRAFT_82250</name>
</gene>
<feature type="compositionally biased region" description="Low complexity" evidence="1">
    <location>
        <begin position="8"/>
        <end position="20"/>
    </location>
</feature>
<dbReference type="HOGENOM" id="CLU_2412786_0_0_1"/>
<organism evidence="2 3">
    <name type="scientific">Amanita muscaria (strain Koide BX008)</name>
    <dbReference type="NCBI Taxonomy" id="946122"/>
    <lineage>
        <taxon>Eukaryota</taxon>
        <taxon>Fungi</taxon>
        <taxon>Dikarya</taxon>
        <taxon>Basidiomycota</taxon>
        <taxon>Agaricomycotina</taxon>
        <taxon>Agaricomycetes</taxon>
        <taxon>Agaricomycetidae</taxon>
        <taxon>Agaricales</taxon>
        <taxon>Pluteineae</taxon>
        <taxon>Amanitaceae</taxon>
        <taxon>Amanita</taxon>
    </lineage>
</organism>
<dbReference type="SUPFAM" id="SSF52540">
    <property type="entry name" value="P-loop containing nucleoside triphosphate hydrolases"/>
    <property type="match status" value="1"/>
</dbReference>